<dbReference type="NCBIfam" id="TIGR03859">
    <property type="entry name" value="PQQ_PqqD"/>
    <property type="match status" value="1"/>
</dbReference>
<evidence type="ECO:0000313" key="4">
    <source>
        <dbReference type="EMBL" id="GAJ30173.1"/>
    </source>
</evidence>
<dbReference type="Pfam" id="PF05402">
    <property type="entry name" value="PqqD"/>
    <property type="match status" value="1"/>
</dbReference>
<protein>
    <submittedName>
        <fullName evidence="4">Coenzyme pyrrolo-quinoline quinone (PQQ) synthesis protein D PqqD</fullName>
    </submittedName>
</protein>
<dbReference type="Proteomes" id="UP000019760">
    <property type="component" value="Unassembled WGS sequence"/>
</dbReference>
<dbReference type="RefSeq" id="WP_042060871.1">
    <property type="nucleotide sequence ID" value="NZ_BAND01000108.1"/>
</dbReference>
<keyword evidence="5" id="KW-1185">Reference proteome</keyword>
<accession>A0A023D7R8</accession>
<comment type="pathway">
    <text evidence="1">Cofactor biosynthesis; pyrroloquinoline quinone biosynthesis.</text>
</comment>
<dbReference type="AlphaFoldDB" id="A0A023D7R8"/>
<dbReference type="InterPro" id="IPR041881">
    <property type="entry name" value="PqqD_sf"/>
</dbReference>
<dbReference type="GO" id="GO:0018189">
    <property type="term" value="P:pyrroloquinoline quinone biosynthetic process"/>
    <property type="evidence" value="ECO:0007669"/>
    <property type="project" value="UniProtKB-UniPathway"/>
</dbReference>
<evidence type="ECO:0000256" key="3">
    <source>
        <dbReference type="ARBA" id="ARBA00022905"/>
    </source>
</evidence>
<sequence>MNNLAPDCVPSFARGHRLREDVVRGVWVIQAPEKALIADPTAAAVLQLVDGQVSVHEIIDRLAAAYDAPREVIAGDVDALLTDLVERKVLAI</sequence>
<dbReference type="InterPro" id="IPR022479">
    <property type="entry name" value="PqqD_bac"/>
</dbReference>
<name>A0A023D7R8_ACIMT</name>
<gene>
    <name evidence="4" type="ORF">Amme_109_017</name>
</gene>
<comment type="caution">
    <text evidence="4">The sequence shown here is derived from an EMBL/GenBank/DDBJ whole genome shotgun (WGS) entry which is preliminary data.</text>
</comment>
<evidence type="ECO:0000256" key="1">
    <source>
        <dbReference type="ARBA" id="ARBA00004886"/>
    </source>
</evidence>
<evidence type="ECO:0000256" key="2">
    <source>
        <dbReference type="ARBA" id="ARBA00011741"/>
    </source>
</evidence>
<dbReference type="Gene3D" id="1.10.10.1150">
    <property type="entry name" value="Coenzyme PQQ synthesis protein D (PqqD)"/>
    <property type="match status" value="1"/>
</dbReference>
<dbReference type="UniPathway" id="UPA00539"/>
<keyword evidence="3" id="KW-0884">PQQ biosynthesis</keyword>
<dbReference type="GO" id="GO:0048038">
    <property type="term" value="F:quinone binding"/>
    <property type="evidence" value="ECO:0007669"/>
    <property type="project" value="InterPro"/>
</dbReference>
<organism evidence="4 5">
    <name type="scientific">Acidomonas methanolica NBRC 104435</name>
    <dbReference type="NCBI Taxonomy" id="1231351"/>
    <lineage>
        <taxon>Bacteria</taxon>
        <taxon>Pseudomonadati</taxon>
        <taxon>Pseudomonadota</taxon>
        <taxon>Alphaproteobacteria</taxon>
        <taxon>Acetobacterales</taxon>
        <taxon>Acetobacteraceae</taxon>
        <taxon>Acidomonas</taxon>
    </lineage>
</organism>
<proteinExistence type="predicted"/>
<dbReference type="InterPro" id="IPR008792">
    <property type="entry name" value="PQQD"/>
</dbReference>
<reference evidence="5" key="1">
    <citation type="journal article" date="2014" name="FEMS Microbiol. Lett.">
        <title>Draft Genomic DNA Sequence of the Facultatively Methylotrophic Bacterium Acidomonas methanolica type strain MB58.</title>
        <authorList>
            <person name="Higashiura N."/>
            <person name="Hadano H."/>
            <person name="Hirakawa H."/>
            <person name="Matsutani M."/>
            <person name="Takabe S."/>
            <person name="Matsushita K."/>
            <person name="Azuma Y."/>
        </authorList>
    </citation>
    <scope>NUCLEOTIDE SEQUENCE [LARGE SCALE GENOMIC DNA]</scope>
    <source>
        <strain evidence="5">MB58</strain>
    </source>
</reference>
<reference evidence="4 5" key="2">
    <citation type="journal article" date="2014" name="FEMS Microbiol. Lett.">
        <title>Draft genomic DNA sequence of the facultatively methylotrophic bacterium Acidomonas methanolica type strain MB58.</title>
        <authorList>
            <person name="Higashiura N."/>
            <person name="Hadano H."/>
            <person name="Hirakawa H."/>
            <person name="Matsutani M."/>
            <person name="Takabe S."/>
            <person name="Matsushita K."/>
            <person name="Azuma Y."/>
        </authorList>
    </citation>
    <scope>NUCLEOTIDE SEQUENCE [LARGE SCALE GENOMIC DNA]</scope>
    <source>
        <strain evidence="4 5">MB58</strain>
    </source>
</reference>
<comment type="subunit">
    <text evidence="2">Monomer. Interacts with PqqE.</text>
</comment>
<dbReference type="EMBL" id="BAND01000108">
    <property type="protein sequence ID" value="GAJ30173.1"/>
    <property type="molecule type" value="Genomic_DNA"/>
</dbReference>
<evidence type="ECO:0000313" key="5">
    <source>
        <dbReference type="Proteomes" id="UP000019760"/>
    </source>
</evidence>